<evidence type="ECO:0000313" key="3">
    <source>
        <dbReference type="Proteomes" id="UP001381693"/>
    </source>
</evidence>
<protein>
    <submittedName>
        <fullName evidence="2">Uncharacterized protein</fullName>
    </submittedName>
</protein>
<accession>A0AAN8WMS3</accession>
<evidence type="ECO:0000256" key="1">
    <source>
        <dbReference type="SAM" id="MobiDB-lite"/>
    </source>
</evidence>
<organism evidence="2 3">
    <name type="scientific">Halocaridina rubra</name>
    <name type="common">Hawaiian red shrimp</name>
    <dbReference type="NCBI Taxonomy" id="373956"/>
    <lineage>
        <taxon>Eukaryota</taxon>
        <taxon>Metazoa</taxon>
        <taxon>Ecdysozoa</taxon>
        <taxon>Arthropoda</taxon>
        <taxon>Crustacea</taxon>
        <taxon>Multicrustacea</taxon>
        <taxon>Malacostraca</taxon>
        <taxon>Eumalacostraca</taxon>
        <taxon>Eucarida</taxon>
        <taxon>Decapoda</taxon>
        <taxon>Pleocyemata</taxon>
        <taxon>Caridea</taxon>
        <taxon>Atyoidea</taxon>
        <taxon>Atyidae</taxon>
        <taxon>Halocaridina</taxon>
    </lineage>
</organism>
<evidence type="ECO:0000313" key="2">
    <source>
        <dbReference type="EMBL" id="KAK7054599.1"/>
    </source>
</evidence>
<dbReference type="AlphaFoldDB" id="A0AAN8WMS3"/>
<dbReference type="EMBL" id="JAXCGZ010021295">
    <property type="protein sequence ID" value="KAK7054599.1"/>
    <property type="molecule type" value="Genomic_DNA"/>
</dbReference>
<gene>
    <name evidence="2" type="ORF">SK128_004408</name>
</gene>
<dbReference type="Proteomes" id="UP001381693">
    <property type="component" value="Unassembled WGS sequence"/>
</dbReference>
<feature type="non-terminal residue" evidence="2">
    <location>
        <position position="81"/>
    </location>
</feature>
<feature type="region of interest" description="Disordered" evidence="1">
    <location>
        <begin position="46"/>
        <end position="81"/>
    </location>
</feature>
<comment type="caution">
    <text evidence="2">The sequence shown here is derived from an EMBL/GenBank/DDBJ whole genome shotgun (WGS) entry which is preliminary data.</text>
</comment>
<reference evidence="2 3" key="1">
    <citation type="submission" date="2023-11" db="EMBL/GenBank/DDBJ databases">
        <title>Halocaridina rubra genome assembly.</title>
        <authorList>
            <person name="Smith C."/>
        </authorList>
    </citation>
    <scope>NUCLEOTIDE SEQUENCE [LARGE SCALE GENOMIC DNA]</scope>
    <source>
        <strain evidence="2">EP-1</strain>
        <tissue evidence="2">Whole</tissue>
    </source>
</reference>
<sequence>MKWVYLSGARKQKLRANKLKAVTSVVKPISEYFESELSKQANIVTTTSQSKPVDPLLQAEPQPEKPVKQSSLCHVSPDTQT</sequence>
<proteinExistence type="predicted"/>
<keyword evidence="3" id="KW-1185">Reference proteome</keyword>
<name>A0AAN8WMS3_HALRR</name>
<feature type="compositionally biased region" description="Polar residues" evidence="1">
    <location>
        <begin position="68"/>
        <end position="81"/>
    </location>
</feature>